<protein>
    <submittedName>
        <fullName evidence="1">Uncharacterized protein</fullName>
    </submittedName>
</protein>
<evidence type="ECO:0000313" key="2">
    <source>
        <dbReference type="Proteomes" id="UP000011713"/>
    </source>
</evidence>
<keyword evidence="2" id="KW-1185">Reference proteome</keyword>
<dbReference type="EnsemblProtists" id="HpaT800147">
    <property type="protein sequence ID" value="HpaP800147"/>
    <property type="gene ID" value="HpaG800147"/>
</dbReference>
<reference evidence="2" key="1">
    <citation type="journal article" date="2010" name="Science">
        <title>Signatures of adaptation to obligate biotrophy in the Hyaloperonospora arabidopsidis genome.</title>
        <authorList>
            <person name="Baxter L."/>
            <person name="Tripathy S."/>
            <person name="Ishaque N."/>
            <person name="Boot N."/>
            <person name="Cabral A."/>
            <person name="Kemen E."/>
            <person name="Thines M."/>
            <person name="Ah-Fong A."/>
            <person name="Anderson R."/>
            <person name="Badejoko W."/>
            <person name="Bittner-Eddy P."/>
            <person name="Boore J.L."/>
            <person name="Chibucos M.C."/>
            <person name="Coates M."/>
            <person name="Dehal P."/>
            <person name="Delehaunty K."/>
            <person name="Dong S."/>
            <person name="Downton P."/>
            <person name="Dumas B."/>
            <person name="Fabro G."/>
            <person name="Fronick C."/>
            <person name="Fuerstenberg S.I."/>
            <person name="Fulton L."/>
            <person name="Gaulin E."/>
            <person name="Govers F."/>
            <person name="Hughes L."/>
            <person name="Humphray S."/>
            <person name="Jiang R.H."/>
            <person name="Judelson H."/>
            <person name="Kamoun S."/>
            <person name="Kyung K."/>
            <person name="Meijer H."/>
            <person name="Minx P."/>
            <person name="Morris P."/>
            <person name="Nelson J."/>
            <person name="Phuntumart V."/>
            <person name="Qutob D."/>
            <person name="Rehmany A."/>
            <person name="Rougon-Cardoso A."/>
            <person name="Ryden P."/>
            <person name="Torto-Alalibo T."/>
            <person name="Studholme D."/>
            <person name="Wang Y."/>
            <person name="Win J."/>
            <person name="Wood J."/>
            <person name="Clifton S.W."/>
            <person name="Rogers J."/>
            <person name="Van den Ackerveken G."/>
            <person name="Jones J.D."/>
            <person name="McDowell J.M."/>
            <person name="Beynon J."/>
            <person name="Tyler B.M."/>
        </authorList>
    </citation>
    <scope>NUCLEOTIDE SEQUENCE [LARGE SCALE GENOMIC DNA]</scope>
    <source>
        <strain evidence="2">Emoy2</strain>
    </source>
</reference>
<proteinExistence type="predicted"/>
<sequence length="85" mass="9250">MGLGLRLRCWCWWRLGLDAGARARSSDMMARGDWRTGTGGDALKRRRVLLVVLVGAGRWGQLLLRVRAAGTAATVVGQVLCRPSS</sequence>
<evidence type="ECO:0000313" key="1">
    <source>
        <dbReference type="EnsemblProtists" id="HpaP800147"/>
    </source>
</evidence>
<accession>M4B1K0</accession>
<dbReference type="Proteomes" id="UP000011713">
    <property type="component" value="Unassembled WGS sequence"/>
</dbReference>
<dbReference type="HOGENOM" id="CLU_2517367_0_0_1"/>
<dbReference type="EMBL" id="JH597776">
    <property type="status" value="NOT_ANNOTATED_CDS"/>
    <property type="molecule type" value="Genomic_DNA"/>
</dbReference>
<organism evidence="1 2">
    <name type="scientific">Hyaloperonospora arabidopsidis (strain Emoy2)</name>
    <name type="common">Downy mildew agent</name>
    <name type="synonym">Peronospora arabidopsidis</name>
    <dbReference type="NCBI Taxonomy" id="559515"/>
    <lineage>
        <taxon>Eukaryota</taxon>
        <taxon>Sar</taxon>
        <taxon>Stramenopiles</taxon>
        <taxon>Oomycota</taxon>
        <taxon>Peronosporomycetes</taxon>
        <taxon>Peronosporales</taxon>
        <taxon>Peronosporaceae</taxon>
        <taxon>Hyaloperonospora</taxon>
    </lineage>
</organism>
<name>M4B1K0_HYAAE</name>
<dbReference type="AlphaFoldDB" id="M4B1K0"/>
<reference evidence="1" key="2">
    <citation type="submission" date="2015-06" db="UniProtKB">
        <authorList>
            <consortium name="EnsemblProtists"/>
        </authorList>
    </citation>
    <scope>IDENTIFICATION</scope>
    <source>
        <strain evidence="1">Emoy2</strain>
    </source>
</reference>
<dbReference type="InParanoid" id="M4B1K0"/>
<dbReference type="VEuPathDB" id="FungiDB:HpaG800147"/>